<dbReference type="Proteomes" id="UP000266861">
    <property type="component" value="Unassembled WGS sequence"/>
</dbReference>
<dbReference type="OrthoDB" id="2256373at2759"/>
<evidence type="ECO:0000313" key="1">
    <source>
        <dbReference type="EMBL" id="RHZ79770.1"/>
    </source>
</evidence>
<name>A0A397J4G4_9GLOM</name>
<dbReference type="STRING" id="1348612.A0A397J4G4"/>
<protein>
    <submittedName>
        <fullName evidence="1">Uncharacterized protein</fullName>
    </submittedName>
</protein>
<organism evidence="1 2">
    <name type="scientific">Diversispora epigaea</name>
    <dbReference type="NCBI Taxonomy" id="1348612"/>
    <lineage>
        <taxon>Eukaryota</taxon>
        <taxon>Fungi</taxon>
        <taxon>Fungi incertae sedis</taxon>
        <taxon>Mucoromycota</taxon>
        <taxon>Glomeromycotina</taxon>
        <taxon>Glomeromycetes</taxon>
        <taxon>Diversisporales</taxon>
        <taxon>Diversisporaceae</taxon>
        <taxon>Diversispora</taxon>
    </lineage>
</organism>
<comment type="caution">
    <text evidence="1">The sequence shown here is derived from an EMBL/GenBank/DDBJ whole genome shotgun (WGS) entry which is preliminary data.</text>
</comment>
<evidence type="ECO:0000313" key="2">
    <source>
        <dbReference type="Proteomes" id="UP000266861"/>
    </source>
</evidence>
<dbReference type="EMBL" id="PQFF01000132">
    <property type="protein sequence ID" value="RHZ79770.1"/>
    <property type="molecule type" value="Genomic_DNA"/>
</dbReference>
<gene>
    <name evidence="1" type="ORF">Glove_141g68</name>
</gene>
<dbReference type="AlphaFoldDB" id="A0A397J4G4"/>
<reference evidence="1 2" key="1">
    <citation type="submission" date="2018-08" db="EMBL/GenBank/DDBJ databases">
        <title>Genome and evolution of the arbuscular mycorrhizal fungus Diversispora epigaea (formerly Glomus versiforme) and its bacterial endosymbionts.</title>
        <authorList>
            <person name="Sun X."/>
            <person name="Fei Z."/>
            <person name="Harrison M."/>
        </authorList>
    </citation>
    <scope>NUCLEOTIDE SEQUENCE [LARGE SCALE GENOMIC DNA]</scope>
    <source>
        <strain evidence="1 2">IT104</strain>
    </source>
</reference>
<proteinExistence type="predicted"/>
<keyword evidence="2" id="KW-1185">Reference proteome</keyword>
<accession>A0A397J4G4</accession>
<sequence>MENASPPFIANELQCSTKGGIGFIIKFRGIDFGKLELPVWFCAIEETETLISLNEIDSEFSEIKFKVIDEYDRDKIYYEHKGIFVSSSPVSEAMNDEDKIQVYQVNHNALLNHYVKWKTYYNCLIDFDNVPDVDNVWAIAENIHAKNFNHVSRFCYTLSWYLLEKESTLQADQNILRLALEMVNLIKDDCDDDNLNSSTSTSNNIKAIVAVVVVVNYKVIILQLPDLDSSITSSASMPFKLPEDLENSKISLSMEII</sequence>